<dbReference type="EMBL" id="CM029039">
    <property type="protein sequence ID" value="KAG2644510.1"/>
    <property type="molecule type" value="Genomic_DNA"/>
</dbReference>
<dbReference type="InterPro" id="IPR001471">
    <property type="entry name" value="AP2/ERF_dom"/>
</dbReference>
<reference evidence="8" key="1">
    <citation type="submission" date="2020-05" db="EMBL/GenBank/DDBJ databases">
        <title>WGS assembly of Panicum virgatum.</title>
        <authorList>
            <person name="Lovell J.T."/>
            <person name="Jenkins J."/>
            <person name="Shu S."/>
            <person name="Juenger T.E."/>
            <person name="Schmutz J."/>
        </authorList>
    </citation>
    <scope>NUCLEOTIDE SEQUENCE</scope>
    <source>
        <strain evidence="8">AP13</strain>
    </source>
</reference>
<dbReference type="SUPFAM" id="SSF54171">
    <property type="entry name" value="DNA-binding domain"/>
    <property type="match status" value="1"/>
</dbReference>
<sequence length="268" mass="27785">MHGERGAVAPRRGAERAAGPGGSLAHSCYYSAARAHYDVAVVAAALTRVVCAAADPMATPPRGAEAAAASAMPPAPRPPPLCLRAHRFGIFMGARECMCGACHVPSRGGGGGGAEAEPPRAQRYRGIRDPGKAARVWLGTYTTPEEAARAYDAAARRLKGARAKLNFPFSTAAPSRPHRHHQAVTAARLLPAASPPPLSSPGFAAAAAVEFPGLGQYARILQSSHADVRTVASVAPPPVDGHDSDGLHWQQLQQMVNKASHGGIMRLG</sequence>
<name>A0A8T0W9V8_PANVG</name>
<evidence type="ECO:0000256" key="6">
    <source>
        <dbReference type="SAM" id="MobiDB-lite"/>
    </source>
</evidence>
<dbReference type="GO" id="GO:0003677">
    <property type="term" value="F:DNA binding"/>
    <property type="evidence" value="ECO:0007669"/>
    <property type="project" value="UniProtKB-KW"/>
</dbReference>
<proteinExistence type="predicted"/>
<evidence type="ECO:0000256" key="4">
    <source>
        <dbReference type="ARBA" id="ARBA00023163"/>
    </source>
</evidence>
<evidence type="ECO:0000256" key="5">
    <source>
        <dbReference type="ARBA" id="ARBA00023242"/>
    </source>
</evidence>
<dbReference type="PANTHER" id="PTHR31190:SF239">
    <property type="entry name" value="AP2_ERF DOMAIN-CONTAINING PROTEIN"/>
    <property type="match status" value="1"/>
</dbReference>
<dbReference type="PROSITE" id="PS51032">
    <property type="entry name" value="AP2_ERF"/>
    <property type="match status" value="1"/>
</dbReference>
<dbReference type="SMART" id="SM00380">
    <property type="entry name" value="AP2"/>
    <property type="match status" value="1"/>
</dbReference>
<evidence type="ECO:0000256" key="3">
    <source>
        <dbReference type="ARBA" id="ARBA00023125"/>
    </source>
</evidence>
<organism evidence="8 9">
    <name type="scientific">Panicum virgatum</name>
    <name type="common">Blackwell switchgrass</name>
    <dbReference type="NCBI Taxonomy" id="38727"/>
    <lineage>
        <taxon>Eukaryota</taxon>
        <taxon>Viridiplantae</taxon>
        <taxon>Streptophyta</taxon>
        <taxon>Embryophyta</taxon>
        <taxon>Tracheophyta</taxon>
        <taxon>Spermatophyta</taxon>
        <taxon>Magnoliopsida</taxon>
        <taxon>Liliopsida</taxon>
        <taxon>Poales</taxon>
        <taxon>Poaceae</taxon>
        <taxon>PACMAD clade</taxon>
        <taxon>Panicoideae</taxon>
        <taxon>Panicodae</taxon>
        <taxon>Paniceae</taxon>
        <taxon>Panicinae</taxon>
        <taxon>Panicum</taxon>
        <taxon>Panicum sect. Hiantes</taxon>
    </lineage>
</organism>
<feature type="region of interest" description="Disordered" evidence="6">
    <location>
        <begin position="1"/>
        <end position="22"/>
    </location>
</feature>
<evidence type="ECO:0000256" key="1">
    <source>
        <dbReference type="ARBA" id="ARBA00004123"/>
    </source>
</evidence>
<protein>
    <recommendedName>
        <fullName evidence="7">AP2/ERF domain-containing protein</fullName>
    </recommendedName>
</protein>
<dbReference type="InterPro" id="IPR044808">
    <property type="entry name" value="ERF_plant"/>
</dbReference>
<keyword evidence="3" id="KW-0238">DNA-binding</keyword>
<feature type="domain" description="AP2/ERF" evidence="7">
    <location>
        <begin position="90"/>
        <end position="168"/>
    </location>
</feature>
<dbReference type="GO" id="GO:0005634">
    <property type="term" value="C:nucleus"/>
    <property type="evidence" value="ECO:0007669"/>
    <property type="project" value="UniProtKB-SubCell"/>
</dbReference>
<comment type="subcellular location">
    <subcellularLocation>
        <location evidence="1">Nucleus</location>
    </subcellularLocation>
</comment>
<dbReference type="GO" id="GO:0009873">
    <property type="term" value="P:ethylene-activated signaling pathway"/>
    <property type="evidence" value="ECO:0007669"/>
    <property type="project" value="InterPro"/>
</dbReference>
<dbReference type="AlphaFoldDB" id="A0A8T0W9V8"/>
<keyword evidence="4" id="KW-0804">Transcription</keyword>
<keyword evidence="5" id="KW-0539">Nucleus</keyword>
<dbReference type="Gene3D" id="3.30.730.10">
    <property type="entry name" value="AP2/ERF domain"/>
    <property type="match status" value="1"/>
</dbReference>
<evidence type="ECO:0000313" key="8">
    <source>
        <dbReference type="EMBL" id="KAG2644510.1"/>
    </source>
</evidence>
<dbReference type="GO" id="GO:0003700">
    <property type="term" value="F:DNA-binding transcription factor activity"/>
    <property type="evidence" value="ECO:0007669"/>
    <property type="project" value="InterPro"/>
</dbReference>
<gene>
    <name evidence="8" type="ORF">PVAP13_2KG203371</name>
</gene>
<feature type="compositionally biased region" description="Low complexity" evidence="6">
    <location>
        <begin position="1"/>
        <end position="11"/>
    </location>
</feature>
<keyword evidence="9" id="KW-1185">Reference proteome</keyword>
<evidence type="ECO:0000256" key="2">
    <source>
        <dbReference type="ARBA" id="ARBA00023015"/>
    </source>
</evidence>
<keyword evidence="2" id="KW-0805">Transcription regulation</keyword>
<dbReference type="PANTHER" id="PTHR31190">
    <property type="entry name" value="DNA-BINDING DOMAIN"/>
    <property type="match status" value="1"/>
</dbReference>
<evidence type="ECO:0000259" key="7">
    <source>
        <dbReference type="PROSITE" id="PS51032"/>
    </source>
</evidence>
<accession>A0A8T0W9V8</accession>
<evidence type="ECO:0000313" key="9">
    <source>
        <dbReference type="Proteomes" id="UP000823388"/>
    </source>
</evidence>
<dbReference type="InterPro" id="IPR036955">
    <property type="entry name" value="AP2/ERF_dom_sf"/>
</dbReference>
<dbReference type="InterPro" id="IPR016177">
    <property type="entry name" value="DNA-bd_dom_sf"/>
</dbReference>
<comment type="caution">
    <text evidence="8">The sequence shown here is derived from an EMBL/GenBank/DDBJ whole genome shotgun (WGS) entry which is preliminary data.</text>
</comment>
<dbReference type="Proteomes" id="UP000823388">
    <property type="component" value="Chromosome 2K"/>
</dbReference>